<feature type="compositionally biased region" description="Acidic residues" evidence="1">
    <location>
        <begin position="89"/>
        <end position="162"/>
    </location>
</feature>
<dbReference type="PANTHER" id="PTHR35788">
    <property type="entry name" value="EXPORTED PROTEIN-RELATED"/>
    <property type="match status" value="1"/>
</dbReference>
<feature type="compositionally biased region" description="Acidic residues" evidence="1">
    <location>
        <begin position="263"/>
        <end position="288"/>
    </location>
</feature>
<dbReference type="AlphaFoldDB" id="A0A4Y3K7H7"/>
<feature type="compositionally biased region" description="Acidic residues" evidence="1">
    <location>
        <begin position="188"/>
        <end position="219"/>
    </location>
</feature>
<dbReference type="InterPro" id="IPR007391">
    <property type="entry name" value="Vancomycin_resist_VanW"/>
</dbReference>
<feature type="compositionally biased region" description="Low complexity" evidence="1">
    <location>
        <begin position="361"/>
        <end position="375"/>
    </location>
</feature>
<evidence type="ECO:0000256" key="1">
    <source>
        <dbReference type="SAM" id="MobiDB-lite"/>
    </source>
</evidence>
<feature type="compositionally biased region" description="Low complexity" evidence="1">
    <location>
        <begin position="422"/>
        <end position="455"/>
    </location>
</feature>
<sequence length="1053" mass="108318">MTDRTDADSPAPQEPSNGSSADDVVWPVWGATTRRPALGDDTRPNPVVPAGDAPAEPADPHEAPAEDVVTDEPSADDVAPDEPVATDASPDEDVPDEDVPDEDGSDEDGSNEDGSDEDVPDEDGSDEGGSDEDVPDEDEPDEAPTADTEPTADAEPTDEPVEAEAQAAVAQTVRPEEPENEGPREDEATVEDEDEDDAEDEGAVEVVDDEDVDDDDGAAEEPAPTVVVPAIFTETAASTPAAEEPVASAAGGTEPTSAPTSEPVDEPEADEAADESDASEPDAGEPSDDERTAAAEATADEPAADEAAADEAAADEAAAADAAAPDVAAAEEPAADEPVADAPAAAVRTSAPRDSETVVLPATPAAPAEPTAATEPAPPADPAAAAAVAPTRESVFPRREAQPTTQTSRPADARGDETVVLPASAPTTPPSATSTSAPPTSTAPTSTGSTPGGPARVTAGPVPTTPRDPSPFDDFEPEEHVRRWPRRLAVGAGVVVLLGAAYVGASYATADRVPRGATVAGVDIGGLSADAAVARLDEELAPTTQDAVEVLANDVQATLEPQAAGLSFDAAATVDRLTGVDLAQPRRLWDQIVGVGAQEPVTQVDEAKLTAALEALGTSLSLAPVDGAVLFVDGAAVLTDASEGWSLDQDAAADLVSRDWLVAAQPLALPTSVVEPEITQAEAQAALDDVAEPLVSAPISVVVSEKLAVLQPATLAAAAAMQPVDGDLELQLDGEALADAVVEQLPEGVLTSAADAHFEFQDGKPVLVPGEPGTTVAPEDVADAVAAVADAQDRTATVELTQTDPSESTEALEELGVKEVVSEFSTPLTSEPRRTQNIRQGLENITGVLIRPGETFSLTDALGPIDAAHGFVQAGAIVNGEHSDAWGGGLSQVSTTTFNAAYLAGMEDVEHTPHSEWFARYPEGREATIFTGVIDMKWKNSTPYGALVQGWVADGRAYVRLWGTKYWTVESSTSGRSGVVQPSTVYSTSRTCSPQSAGNPGFSVTVTRRLLLDGELKDTTSNTWRYKPQNRVVCGSPPDKDKEKDKDKESAAP</sequence>
<keyword evidence="3" id="KW-1185">Reference proteome</keyword>
<feature type="compositionally biased region" description="Acidic residues" evidence="1">
    <location>
        <begin position="68"/>
        <end position="80"/>
    </location>
</feature>
<reference evidence="2 3" key="1">
    <citation type="submission" date="2019-06" db="EMBL/GenBank/DDBJ databases">
        <title>Whole genome shotgun sequence of Cellulomonas uda NBRC 3747.</title>
        <authorList>
            <person name="Hosoyama A."/>
            <person name="Uohara A."/>
            <person name="Ohji S."/>
            <person name="Ichikawa N."/>
        </authorList>
    </citation>
    <scope>NUCLEOTIDE SEQUENCE [LARGE SCALE GENOMIC DNA]</scope>
    <source>
        <strain evidence="2 3">NBRC 3747</strain>
    </source>
</reference>
<comment type="caution">
    <text evidence="2">The sequence shown here is derived from an EMBL/GenBank/DDBJ whole genome shotgun (WGS) entry which is preliminary data.</text>
</comment>
<dbReference type="Pfam" id="PF04294">
    <property type="entry name" value="VanW"/>
    <property type="match status" value="1"/>
</dbReference>
<gene>
    <name evidence="2" type="ORF">CUD01_03310</name>
</gene>
<dbReference type="Proteomes" id="UP000315842">
    <property type="component" value="Unassembled WGS sequence"/>
</dbReference>
<feature type="compositionally biased region" description="Basic and acidic residues" evidence="1">
    <location>
        <begin position="174"/>
        <end position="187"/>
    </location>
</feature>
<protein>
    <submittedName>
        <fullName evidence="2">Uncharacterized protein</fullName>
    </submittedName>
</protein>
<proteinExistence type="predicted"/>
<accession>A0A4Y3K7H7</accession>
<name>A0A4Y3K7H7_CELUD</name>
<organism evidence="2 3">
    <name type="scientific">Cellulomonas uda</name>
    <dbReference type="NCBI Taxonomy" id="1714"/>
    <lineage>
        <taxon>Bacteria</taxon>
        <taxon>Bacillati</taxon>
        <taxon>Actinomycetota</taxon>
        <taxon>Actinomycetes</taxon>
        <taxon>Micrococcales</taxon>
        <taxon>Cellulomonadaceae</taxon>
        <taxon>Cellulomonas</taxon>
    </lineage>
</organism>
<evidence type="ECO:0000313" key="2">
    <source>
        <dbReference type="EMBL" id="GEA79887.1"/>
    </source>
</evidence>
<feature type="compositionally biased region" description="Low complexity" evidence="1">
    <location>
        <begin position="233"/>
        <end position="250"/>
    </location>
</feature>
<evidence type="ECO:0000313" key="3">
    <source>
        <dbReference type="Proteomes" id="UP000315842"/>
    </source>
</evidence>
<feature type="compositionally biased region" description="Basic and acidic residues" evidence="1">
    <location>
        <begin position="1038"/>
        <end position="1053"/>
    </location>
</feature>
<dbReference type="RefSeq" id="WP_141318162.1">
    <property type="nucleotide sequence ID" value="NZ_BJLP01000003.1"/>
</dbReference>
<dbReference type="EMBL" id="BJLP01000003">
    <property type="protein sequence ID" value="GEA79887.1"/>
    <property type="molecule type" value="Genomic_DNA"/>
</dbReference>
<feature type="compositionally biased region" description="Low complexity" evidence="1">
    <location>
        <begin position="315"/>
        <end position="332"/>
    </location>
</feature>
<feature type="region of interest" description="Disordered" evidence="1">
    <location>
        <begin position="1027"/>
        <end position="1053"/>
    </location>
</feature>
<feature type="compositionally biased region" description="Acidic residues" evidence="1">
    <location>
        <begin position="298"/>
        <end position="314"/>
    </location>
</feature>
<dbReference type="PANTHER" id="PTHR35788:SF1">
    <property type="entry name" value="EXPORTED PROTEIN"/>
    <property type="match status" value="1"/>
</dbReference>
<feature type="compositionally biased region" description="Low complexity" evidence="1">
    <location>
        <begin position="382"/>
        <end position="391"/>
    </location>
</feature>
<dbReference type="InterPro" id="IPR052913">
    <property type="entry name" value="Glycopeptide_resist_protein"/>
</dbReference>
<feature type="region of interest" description="Disordered" evidence="1">
    <location>
        <begin position="1"/>
        <end position="473"/>
    </location>
</feature>